<feature type="domain" description="Acetyl-coenzyme A synthetase N-terminal" evidence="1">
    <location>
        <begin position="12"/>
        <end position="43"/>
    </location>
</feature>
<name>A0A381FDJ1_9FLAO</name>
<evidence type="ECO:0000259" key="1">
    <source>
        <dbReference type="Pfam" id="PF16177"/>
    </source>
</evidence>
<reference evidence="2 3" key="1">
    <citation type="submission" date="2018-06" db="EMBL/GenBank/DDBJ databases">
        <authorList>
            <consortium name="Pathogen Informatics"/>
            <person name="Doyle S."/>
        </authorList>
    </citation>
    <scope>NUCLEOTIDE SEQUENCE [LARGE SCALE GENOMIC DNA]</scope>
    <source>
        <strain evidence="2 3">NCTC13532</strain>
    </source>
</reference>
<dbReference type="AlphaFoldDB" id="A0A381FDJ1"/>
<evidence type="ECO:0000313" key="2">
    <source>
        <dbReference type="EMBL" id="SUX44625.1"/>
    </source>
</evidence>
<sequence length="47" mass="5942">MRNYVIEDLPHYFEEYKKSIKNPKKFWDKVADQNFVWYQRWSQSGKI</sequence>
<organism evidence="2 3">
    <name type="scientific">Chryseobacterium indoltheticum</name>
    <dbReference type="NCBI Taxonomy" id="254"/>
    <lineage>
        <taxon>Bacteria</taxon>
        <taxon>Pseudomonadati</taxon>
        <taxon>Bacteroidota</taxon>
        <taxon>Flavobacteriia</taxon>
        <taxon>Flavobacteriales</taxon>
        <taxon>Weeksellaceae</taxon>
        <taxon>Chryseobacterium group</taxon>
        <taxon>Chryseobacterium</taxon>
    </lineage>
</organism>
<protein>
    <submittedName>
        <fullName evidence="2">Domain of uncharacterized function (DUF3448)</fullName>
    </submittedName>
</protein>
<dbReference type="InterPro" id="IPR032387">
    <property type="entry name" value="ACAS_N"/>
</dbReference>
<evidence type="ECO:0000313" key="3">
    <source>
        <dbReference type="Proteomes" id="UP000254282"/>
    </source>
</evidence>
<proteinExistence type="predicted"/>
<dbReference type="Pfam" id="PF16177">
    <property type="entry name" value="ACAS_N"/>
    <property type="match status" value="1"/>
</dbReference>
<accession>A0A381FDJ1</accession>
<dbReference type="EMBL" id="UFVR01000004">
    <property type="protein sequence ID" value="SUX44625.1"/>
    <property type="molecule type" value="Genomic_DNA"/>
</dbReference>
<gene>
    <name evidence="2" type="ORF">NCTC13532_00899</name>
</gene>
<dbReference type="Proteomes" id="UP000254282">
    <property type="component" value="Unassembled WGS sequence"/>
</dbReference>